<keyword evidence="3" id="KW-1133">Transmembrane helix</keyword>
<feature type="region of interest" description="Disordered" evidence="2">
    <location>
        <begin position="1"/>
        <end position="28"/>
    </location>
</feature>
<evidence type="ECO:0000313" key="5">
    <source>
        <dbReference type="Proteomes" id="UP000464787"/>
    </source>
</evidence>
<dbReference type="AlphaFoldDB" id="A0A857JBC4"/>
<gene>
    <name evidence="4" type="ORF">GT347_19730</name>
</gene>
<dbReference type="SUPFAM" id="SSF160544">
    <property type="entry name" value="EscU C-terminal domain-like"/>
    <property type="match status" value="1"/>
</dbReference>
<dbReference type="Proteomes" id="UP000464787">
    <property type="component" value="Chromosome"/>
</dbReference>
<reference evidence="4 5" key="1">
    <citation type="submission" date="2020-01" db="EMBL/GenBank/DDBJ databases">
        <title>Genome sequencing of strain KACC 21265.</title>
        <authorList>
            <person name="Heo J."/>
            <person name="Kim S.-J."/>
            <person name="Kim J.-S."/>
            <person name="Hong S.-B."/>
            <person name="Kwon S.-W."/>
        </authorList>
    </citation>
    <scope>NUCLEOTIDE SEQUENCE [LARGE SCALE GENOMIC DNA]</scope>
    <source>
        <strain evidence="4 5">KACC 21265</strain>
    </source>
</reference>
<dbReference type="InterPro" id="IPR006135">
    <property type="entry name" value="T3SS_substrate_exporter"/>
</dbReference>
<sequence length="353" mass="38073">MSEEKNKPPTPKKLRDAREDGETAKSEDATSAGVLTAAAVMLWISGGFLMDRLARLFAMVWDWLPRPDAPLAPLLIAMAGELMLLCLPFAAATMLGAVLALFLQGAVTTSMKPVMLRLEAVSPMAGLKRIFGMKAAIGAATTLLKAAVLLALLYLNLRGLLPLLVGATARSPELLGVLMWQVLMRLLFIAVGLFIVFGIIDYGIQHAMFIREHRMDDDEIKRENKEQMGNPEVKQARKELAHELLMGDAPAAVASSNMVVANPTHFAVAISYRPGGVPQVVCKGQDAAALQIRALAEQLEVPVIVNPPLARTLYKVPVGGGIPRECFQIVGLMLHWVDQMKAQPGLPQPGHGA</sequence>
<keyword evidence="3" id="KW-0812">Transmembrane</keyword>
<dbReference type="GO" id="GO:0009306">
    <property type="term" value="P:protein secretion"/>
    <property type="evidence" value="ECO:0007669"/>
    <property type="project" value="InterPro"/>
</dbReference>
<dbReference type="PANTHER" id="PTHR30531:SF12">
    <property type="entry name" value="FLAGELLAR BIOSYNTHETIC PROTEIN FLHB"/>
    <property type="match status" value="1"/>
</dbReference>
<dbReference type="KEGG" id="xyk:GT347_19730"/>
<dbReference type="PRINTS" id="PR00950">
    <property type="entry name" value="TYPE3IMSPROT"/>
</dbReference>
<dbReference type="PANTHER" id="PTHR30531">
    <property type="entry name" value="FLAGELLAR BIOSYNTHETIC PROTEIN FLHB"/>
    <property type="match status" value="1"/>
</dbReference>
<dbReference type="Pfam" id="PF01312">
    <property type="entry name" value="Bac_export_2"/>
    <property type="match status" value="1"/>
</dbReference>
<keyword evidence="5" id="KW-1185">Reference proteome</keyword>
<evidence type="ECO:0000313" key="4">
    <source>
        <dbReference type="EMBL" id="QHJ00016.1"/>
    </source>
</evidence>
<comment type="similarity">
    <text evidence="1">Belongs to the type III secretion exporter family.</text>
</comment>
<dbReference type="RefSeq" id="WP_160553826.1">
    <property type="nucleotide sequence ID" value="NZ_CP047650.1"/>
</dbReference>
<feature type="transmembrane region" description="Helical" evidence="3">
    <location>
        <begin position="177"/>
        <end position="204"/>
    </location>
</feature>
<keyword evidence="3" id="KW-0472">Membrane</keyword>
<proteinExistence type="inferred from homology"/>
<dbReference type="InterPro" id="IPR029025">
    <property type="entry name" value="T3SS_substrate_exporter_C"/>
</dbReference>
<evidence type="ECO:0000256" key="1">
    <source>
        <dbReference type="ARBA" id="ARBA00010690"/>
    </source>
</evidence>
<evidence type="ECO:0000256" key="2">
    <source>
        <dbReference type="SAM" id="MobiDB-lite"/>
    </source>
</evidence>
<protein>
    <submittedName>
        <fullName evidence="4">EscU/YscU/HrcU family type III secretion system export apparatus switch protein</fullName>
    </submittedName>
</protein>
<dbReference type="EMBL" id="CP047650">
    <property type="protein sequence ID" value="QHJ00016.1"/>
    <property type="molecule type" value="Genomic_DNA"/>
</dbReference>
<organism evidence="4 5">
    <name type="scientific">Xylophilus rhododendri</name>
    <dbReference type="NCBI Taxonomy" id="2697032"/>
    <lineage>
        <taxon>Bacteria</taxon>
        <taxon>Pseudomonadati</taxon>
        <taxon>Pseudomonadota</taxon>
        <taxon>Betaproteobacteria</taxon>
        <taxon>Burkholderiales</taxon>
        <taxon>Xylophilus</taxon>
    </lineage>
</organism>
<accession>A0A857JBC4</accession>
<dbReference type="Gene3D" id="3.40.1690.10">
    <property type="entry name" value="secretion proteins EscU"/>
    <property type="match status" value="1"/>
</dbReference>
<feature type="transmembrane region" description="Helical" evidence="3">
    <location>
        <begin position="136"/>
        <end position="157"/>
    </location>
</feature>
<dbReference type="GO" id="GO:0005886">
    <property type="term" value="C:plasma membrane"/>
    <property type="evidence" value="ECO:0007669"/>
    <property type="project" value="TreeGrafter"/>
</dbReference>
<evidence type="ECO:0000256" key="3">
    <source>
        <dbReference type="SAM" id="Phobius"/>
    </source>
</evidence>
<name>A0A857JBC4_9BURK</name>
<feature type="transmembrane region" description="Helical" evidence="3">
    <location>
        <begin position="29"/>
        <end position="50"/>
    </location>
</feature>